<comment type="similarity">
    <text evidence="2">Belongs to the RelA/SpoT family.</text>
</comment>
<evidence type="ECO:0000256" key="7">
    <source>
        <dbReference type="ARBA" id="ARBA00022840"/>
    </source>
</evidence>
<keyword evidence="7" id="KW-0067">ATP-binding</keyword>
<reference evidence="9" key="2">
    <citation type="journal article" date="2021" name="PeerJ">
        <title>Extensive microbial diversity within the chicken gut microbiome revealed by metagenomics and culture.</title>
        <authorList>
            <person name="Gilroy R."/>
            <person name="Ravi A."/>
            <person name="Getino M."/>
            <person name="Pursley I."/>
            <person name="Horton D.L."/>
            <person name="Alikhan N.F."/>
            <person name="Baker D."/>
            <person name="Gharbi K."/>
            <person name="Hall N."/>
            <person name="Watson M."/>
            <person name="Adriaenssens E.M."/>
            <person name="Foster-Nyarko E."/>
            <person name="Jarju S."/>
            <person name="Secka A."/>
            <person name="Antonio M."/>
            <person name="Oren A."/>
            <person name="Chaudhuri R.R."/>
            <person name="La Ragione R."/>
            <person name="Hildebrand F."/>
            <person name="Pallen M.J."/>
        </authorList>
    </citation>
    <scope>NUCLEOTIDE SEQUENCE</scope>
    <source>
        <strain evidence="9">C6-149</strain>
    </source>
</reference>
<dbReference type="SUPFAM" id="SSF81301">
    <property type="entry name" value="Nucleotidyltransferase"/>
    <property type="match status" value="1"/>
</dbReference>
<dbReference type="PANTHER" id="PTHR47837">
    <property type="entry name" value="GTP PYROPHOSPHOKINASE YJBM"/>
    <property type="match status" value="1"/>
</dbReference>
<protein>
    <submittedName>
        <fullName evidence="9">GTP pyrophosphokinase family protein</fullName>
    </submittedName>
</protein>
<evidence type="ECO:0000256" key="1">
    <source>
        <dbReference type="ARBA" id="ARBA00004976"/>
    </source>
</evidence>
<dbReference type="GO" id="GO:0005524">
    <property type="term" value="F:ATP binding"/>
    <property type="evidence" value="ECO:0007669"/>
    <property type="project" value="UniProtKB-KW"/>
</dbReference>
<evidence type="ECO:0000256" key="6">
    <source>
        <dbReference type="ARBA" id="ARBA00022777"/>
    </source>
</evidence>
<evidence type="ECO:0000256" key="5">
    <source>
        <dbReference type="ARBA" id="ARBA00022741"/>
    </source>
</evidence>
<comment type="caution">
    <text evidence="9">The sequence shown here is derived from an EMBL/GenBank/DDBJ whole genome shotgun (WGS) entry which is preliminary data.</text>
</comment>
<dbReference type="EMBL" id="JADIMP010000063">
    <property type="protein sequence ID" value="MBO8441588.1"/>
    <property type="molecule type" value="Genomic_DNA"/>
</dbReference>
<evidence type="ECO:0000313" key="10">
    <source>
        <dbReference type="Proteomes" id="UP000823614"/>
    </source>
</evidence>
<dbReference type="SMART" id="SM00954">
    <property type="entry name" value="RelA_SpoT"/>
    <property type="match status" value="1"/>
</dbReference>
<comment type="subunit">
    <text evidence="3">Homotetramer.</text>
</comment>
<name>A0A9D9H9E6_9LACO</name>
<evidence type="ECO:0000256" key="4">
    <source>
        <dbReference type="ARBA" id="ARBA00022679"/>
    </source>
</evidence>
<feature type="domain" description="RelA/SpoT" evidence="8">
    <location>
        <begin position="44"/>
        <end position="165"/>
    </location>
</feature>
<dbReference type="Gene3D" id="1.10.287.860">
    <property type="entry name" value="Nucleotidyltransferase"/>
    <property type="match status" value="1"/>
</dbReference>
<dbReference type="CDD" id="cd05399">
    <property type="entry name" value="NT_Rel-Spo_like"/>
    <property type="match status" value="1"/>
</dbReference>
<dbReference type="InterPro" id="IPR052366">
    <property type="entry name" value="GTP_Pyrophosphokinase"/>
</dbReference>
<dbReference type="Proteomes" id="UP000823614">
    <property type="component" value="Unassembled WGS sequence"/>
</dbReference>
<dbReference type="FunFam" id="3.30.460.10:FF:000012">
    <property type="entry name" value="GTP pyrophosphokinase YjbM"/>
    <property type="match status" value="1"/>
</dbReference>
<sequence length="200" mass="23807">MGKHWNLFLMPYEYVVKELKEKLRNIRDQYKDKSETSPIEFVTGRVKPVDSIQEKMVRRNISEERLENDMEDIAGVRVMCPFVENIYEVVELIRKRSDMRIIEERDYVTNAKPSGYRSYHIVIKYPLELINGKKEFLAEIQIRTLAMNFWATLEHSLNYKKNGNFTSDIELELEQMGQKVYALDQEMSSIRNKILNCKEK</sequence>
<evidence type="ECO:0000256" key="2">
    <source>
        <dbReference type="ARBA" id="ARBA00007476"/>
    </source>
</evidence>
<dbReference type="Gene3D" id="3.30.460.10">
    <property type="entry name" value="Beta Polymerase, domain 2"/>
    <property type="match status" value="1"/>
</dbReference>
<keyword evidence="6" id="KW-0418">Kinase</keyword>
<dbReference type="PANTHER" id="PTHR47837:SF1">
    <property type="entry name" value="GTP PYROPHOSPHOKINASE YJBM"/>
    <property type="match status" value="1"/>
</dbReference>
<dbReference type="InterPro" id="IPR007685">
    <property type="entry name" value="RelA_SpoT"/>
</dbReference>
<keyword evidence="5" id="KW-0547">Nucleotide-binding</keyword>
<gene>
    <name evidence="9" type="ORF">IAA89_03975</name>
</gene>
<comment type="pathway">
    <text evidence="1">Purine metabolism; ppGpp biosynthesis; ppGpp from GTP: step 1/2.</text>
</comment>
<evidence type="ECO:0000256" key="3">
    <source>
        <dbReference type="ARBA" id="ARBA00011881"/>
    </source>
</evidence>
<proteinExistence type="inferred from homology"/>
<dbReference type="GO" id="GO:0016301">
    <property type="term" value="F:kinase activity"/>
    <property type="evidence" value="ECO:0007669"/>
    <property type="project" value="UniProtKB-KW"/>
</dbReference>
<evidence type="ECO:0000259" key="8">
    <source>
        <dbReference type="SMART" id="SM00954"/>
    </source>
</evidence>
<dbReference type="GO" id="GO:0015969">
    <property type="term" value="P:guanosine tetraphosphate metabolic process"/>
    <property type="evidence" value="ECO:0007669"/>
    <property type="project" value="InterPro"/>
</dbReference>
<dbReference type="InterPro" id="IPR043519">
    <property type="entry name" value="NT_sf"/>
</dbReference>
<accession>A0A9D9H9E6</accession>
<evidence type="ECO:0000313" key="9">
    <source>
        <dbReference type="EMBL" id="MBO8441588.1"/>
    </source>
</evidence>
<dbReference type="AlphaFoldDB" id="A0A9D9H9E6"/>
<dbReference type="Pfam" id="PF04607">
    <property type="entry name" value="RelA_SpoT"/>
    <property type="match status" value="1"/>
</dbReference>
<reference evidence="9" key="1">
    <citation type="submission" date="2020-10" db="EMBL/GenBank/DDBJ databases">
        <authorList>
            <person name="Gilroy R."/>
        </authorList>
    </citation>
    <scope>NUCLEOTIDE SEQUENCE</scope>
    <source>
        <strain evidence="9">C6-149</strain>
    </source>
</reference>
<organism evidence="9 10">
    <name type="scientific">Candidatus Gallilactobacillus intestinavium</name>
    <dbReference type="NCBI Taxonomy" id="2840838"/>
    <lineage>
        <taxon>Bacteria</taxon>
        <taxon>Bacillati</taxon>
        <taxon>Bacillota</taxon>
        <taxon>Bacilli</taxon>
        <taxon>Lactobacillales</taxon>
        <taxon>Lactobacillaceae</taxon>
        <taxon>Lactobacillaceae incertae sedis</taxon>
        <taxon>Candidatus Gallilactobacillus</taxon>
    </lineage>
</organism>
<keyword evidence="4" id="KW-0808">Transferase</keyword>